<evidence type="ECO:0000259" key="15">
    <source>
        <dbReference type="PROSITE" id="PS50016"/>
    </source>
</evidence>
<proteinExistence type="inferred from homology"/>
<dbReference type="SUPFAM" id="SSF57903">
    <property type="entry name" value="FYVE/PHD zinc finger"/>
    <property type="match status" value="1"/>
</dbReference>
<dbReference type="OrthoDB" id="1903104at2759"/>
<dbReference type="InterPro" id="IPR045876">
    <property type="entry name" value="PRHA-like_PHD-finger"/>
</dbReference>
<feature type="region of interest" description="Disordered" evidence="14">
    <location>
        <begin position="274"/>
        <end position="294"/>
    </location>
</feature>
<comment type="caution">
    <text evidence="17">The sequence shown here is derived from an EMBL/GenBank/DDBJ whole genome shotgun (WGS) entry which is preliminary data.</text>
</comment>
<dbReference type="PROSITE" id="PS01359">
    <property type="entry name" value="ZF_PHD_1"/>
    <property type="match status" value="1"/>
</dbReference>
<evidence type="ECO:0000256" key="9">
    <source>
        <dbReference type="ARBA" id="ARBA00023163"/>
    </source>
</evidence>
<dbReference type="Gene3D" id="3.30.40.10">
    <property type="entry name" value="Zinc/RING finger domain, C3HC4 (zinc finger)"/>
    <property type="match status" value="1"/>
</dbReference>
<accession>A0A835R3M5</accession>
<dbReference type="SMART" id="SM00389">
    <property type="entry name" value="HOX"/>
    <property type="match status" value="1"/>
</dbReference>
<feature type="DNA-binding region" description="Homeobox" evidence="11">
    <location>
        <begin position="421"/>
        <end position="480"/>
    </location>
</feature>
<dbReference type="FunFam" id="3.30.40.10:FF:000270">
    <property type="entry name" value="pathogenesis-related homeodomain protein-like"/>
    <property type="match status" value="1"/>
</dbReference>
<organism evidence="17 18">
    <name type="scientific">Vanilla planifolia</name>
    <name type="common">Vanilla</name>
    <dbReference type="NCBI Taxonomy" id="51239"/>
    <lineage>
        <taxon>Eukaryota</taxon>
        <taxon>Viridiplantae</taxon>
        <taxon>Streptophyta</taxon>
        <taxon>Embryophyta</taxon>
        <taxon>Tracheophyta</taxon>
        <taxon>Spermatophyta</taxon>
        <taxon>Magnoliopsida</taxon>
        <taxon>Liliopsida</taxon>
        <taxon>Asparagales</taxon>
        <taxon>Orchidaceae</taxon>
        <taxon>Vanilloideae</taxon>
        <taxon>Vanilleae</taxon>
        <taxon>Vanilla</taxon>
    </lineage>
</organism>
<dbReference type="InterPro" id="IPR001965">
    <property type="entry name" value="Znf_PHD"/>
</dbReference>
<comment type="similarity">
    <text evidence="2">Belongs to the PHD-associated homeobox family.</text>
</comment>
<dbReference type="InterPro" id="IPR019787">
    <property type="entry name" value="Znf_PHD-finger"/>
</dbReference>
<dbReference type="InterPro" id="IPR013083">
    <property type="entry name" value="Znf_RING/FYVE/PHD"/>
</dbReference>
<dbReference type="Pfam" id="PF00628">
    <property type="entry name" value="PHD"/>
    <property type="match status" value="1"/>
</dbReference>
<feature type="compositionally biased region" description="Basic and acidic residues" evidence="14">
    <location>
        <begin position="404"/>
        <end position="413"/>
    </location>
</feature>
<evidence type="ECO:0000256" key="5">
    <source>
        <dbReference type="ARBA" id="ARBA00022833"/>
    </source>
</evidence>
<dbReference type="PROSITE" id="PS50071">
    <property type="entry name" value="HOMEOBOX_2"/>
    <property type="match status" value="1"/>
</dbReference>
<keyword evidence="3" id="KW-0479">Metal-binding</keyword>
<dbReference type="InterPro" id="IPR011011">
    <property type="entry name" value="Znf_FYVE_PHD"/>
</dbReference>
<evidence type="ECO:0008006" key="19">
    <source>
        <dbReference type="Google" id="ProtNLM"/>
    </source>
</evidence>
<keyword evidence="10 11" id="KW-0539">Nucleus</keyword>
<dbReference type="GO" id="GO:0003682">
    <property type="term" value="F:chromatin binding"/>
    <property type="evidence" value="ECO:0007669"/>
    <property type="project" value="TreeGrafter"/>
</dbReference>
<evidence type="ECO:0000256" key="4">
    <source>
        <dbReference type="ARBA" id="ARBA00022771"/>
    </source>
</evidence>
<dbReference type="SUPFAM" id="SSF46689">
    <property type="entry name" value="Homeodomain-like"/>
    <property type="match status" value="1"/>
</dbReference>
<dbReference type="PANTHER" id="PTHR12628">
    <property type="entry name" value="POLYCOMB-LIKE TRANSCRIPTION FACTOR"/>
    <property type="match status" value="1"/>
</dbReference>
<evidence type="ECO:0000256" key="1">
    <source>
        <dbReference type="ARBA" id="ARBA00004123"/>
    </source>
</evidence>
<evidence type="ECO:0000256" key="7">
    <source>
        <dbReference type="ARBA" id="ARBA00023125"/>
    </source>
</evidence>
<protein>
    <recommendedName>
        <fullName evidence="19">Pathogenesis-related homeodomain protein</fullName>
    </recommendedName>
</protein>
<dbReference type="Proteomes" id="UP000639772">
    <property type="component" value="Unassembled WGS sequence"/>
</dbReference>
<evidence type="ECO:0000256" key="13">
    <source>
        <dbReference type="RuleBase" id="RU000682"/>
    </source>
</evidence>
<evidence type="ECO:0000313" key="17">
    <source>
        <dbReference type="EMBL" id="KAG0482116.1"/>
    </source>
</evidence>
<evidence type="ECO:0000256" key="10">
    <source>
        <dbReference type="ARBA" id="ARBA00023242"/>
    </source>
</evidence>
<keyword evidence="9" id="KW-0804">Transcription</keyword>
<evidence type="ECO:0000256" key="14">
    <source>
        <dbReference type="SAM" id="MobiDB-lite"/>
    </source>
</evidence>
<reference evidence="17 18" key="1">
    <citation type="journal article" date="2020" name="Nat. Food">
        <title>A phased Vanilla planifolia genome enables genetic improvement of flavour and production.</title>
        <authorList>
            <person name="Hasing T."/>
            <person name="Tang H."/>
            <person name="Brym M."/>
            <person name="Khazi F."/>
            <person name="Huang T."/>
            <person name="Chambers A.H."/>
        </authorList>
    </citation>
    <scope>NUCLEOTIDE SEQUENCE [LARGE SCALE GENOMIC DNA]</scope>
    <source>
        <tissue evidence="17">Leaf</tissue>
    </source>
</reference>
<dbReference type="CDD" id="cd15504">
    <property type="entry name" value="PHD_PRHA_like"/>
    <property type="match status" value="1"/>
</dbReference>
<dbReference type="GO" id="GO:0005634">
    <property type="term" value="C:nucleus"/>
    <property type="evidence" value="ECO:0007669"/>
    <property type="project" value="UniProtKB-SubCell"/>
</dbReference>
<feature type="region of interest" description="Disordered" evidence="14">
    <location>
        <begin position="365"/>
        <end position="414"/>
    </location>
</feature>
<dbReference type="GO" id="GO:0043565">
    <property type="term" value="F:sequence-specific DNA binding"/>
    <property type="evidence" value="ECO:0007669"/>
    <property type="project" value="UniProtKB-ARBA"/>
</dbReference>
<comment type="subcellular location">
    <subcellularLocation>
        <location evidence="1 11 13">Nucleus</location>
    </subcellularLocation>
</comment>
<feature type="domain" description="Homeobox" evidence="16">
    <location>
        <begin position="419"/>
        <end position="479"/>
    </location>
</feature>
<dbReference type="SMART" id="SM00249">
    <property type="entry name" value="PHD"/>
    <property type="match status" value="1"/>
</dbReference>
<keyword evidence="5" id="KW-0862">Zinc</keyword>
<evidence type="ECO:0000256" key="3">
    <source>
        <dbReference type="ARBA" id="ARBA00022723"/>
    </source>
</evidence>
<evidence type="ECO:0000256" key="12">
    <source>
        <dbReference type="PROSITE-ProRule" id="PRU00146"/>
    </source>
</evidence>
<name>A0A835R3M5_VANPL</name>
<feature type="domain" description="PHD-type" evidence="15">
    <location>
        <begin position="187"/>
        <end position="242"/>
    </location>
</feature>
<evidence type="ECO:0000256" key="8">
    <source>
        <dbReference type="ARBA" id="ARBA00023155"/>
    </source>
</evidence>
<dbReference type="PANTHER" id="PTHR12628:SF10">
    <property type="entry name" value="HOMEOBOX DOMAIN-CONTAINING PROTEIN"/>
    <property type="match status" value="1"/>
</dbReference>
<evidence type="ECO:0000256" key="11">
    <source>
        <dbReference type="PROSITE-ProRule" id="PRU00108"/>
    </source>
</evidence>
<dbReference type="EMBL" id="JADCNM010000005">
    <property type="protein sequence ID" value="KAG0482116.1"/>
    <property type="molecule type" value="Genomic_DNA"/>
</dbReference>
<evidence type="ECO:0000256" key="6">
    <source>
        <dbReference type="ARBA" id="ARBA00023015"/>
    </source>
</evidence>
<dbReference type="AlphaFoldDB" id="A0A835R3M5"/>
<sequence length="647" mass="74059">MNQNCFKVARSKRCYLKEGYRSKGTCKSKNMLKGTPIETLQKKIGCKLLKCGRALKQIGKTTSLTRGDNSKNNARTVENKSIRRRRWRRKKKNVEQDEISHMQRRAKYLLIKMKLEQNLIDAYSGDGWKGQSREKIKPEKELQRAQRQILKCKLSIRDSIHQLEYLGSEGRIEDSFMHPDGSVYHEYIFCAKCKSREAFPDNDIILCDGSCNRGFHQKCLEPPLDKIPPGEQGWLCKICDCKMEILETINAHLGTSFTVYSSWEDIFKEATVVQDDEGPDLNPDEDWPSDHLSDEDYCPDFGSGKVDFDEQNVSDDPCSSSDWVCSSEGSLNHPSYLGSPESIDHEIKYYRRQRTDVDYKKLNDEMFGKEPNEGEGQSEDEDWGPYRRRPARVASDADITSTDPKSKDHKETGSLDTISCNKKSLFRIPRDATEKLRQSFAENELPSRTVKQSLSRQLGISAEKVDKWFKNARYAALKIRKQAELASQYHHGSILDKGHRYISDAAVSVDDSLLPLASIFCLPRHKKRMLQSNNLMFASCHVKKQKVSTPTEPPIVIQESSRLEKAACCGISEGGNITTMDIIDDAFEAEQPYINELRRLWILEKRLGQLQQQLPFHRDNNIDAQVNNHLGEKMVIYVPVAEVIEKA</sequence>
<keyword evidence="6" id="KW-0805">Transcription regulation</keyword>
<dbReference type="Gene3D" id="1.10.10.60">
    <property type="entry name" value="Homeodomain-like"/>
    <property type="match status" value="1"/>
</dbReference>
<dbReference type="CDD" id="cd00086">
    <property type="entry name" value="homeodomain"/>
    <property type="match status" value="1"/>
</dbReference>
<dbReference type="InterPro" id="IPR001356">
    <property type="entry name" value="HD"/>
</dbReference>
<keyword evidence="4 12" id="KW-0863">Zinc-finger</keyword>
<dbReference type="GO" id="GO:0008270">
    <property type="term" value="F:zinc ion binding"/>
    <property type="evidence" value="ECO:0007669"/>
    <property type="project" value="UniProtKB-KW"/>
</dbReference>
<dbReference type="InterPro" id="IPR009057">
    <property type="entry name" value="Homeodomain-like_sf"/>
</dbReference>
<evidence type="ECO:0000313" key="18">
    <source>
        <dbReference type="Proteomes" id="UP000639772"/>
    </source>
</evidence>
<gene>
    <name evidence="17" type="ORF">HPP92_010200</name>
</gene>
<feature type="compositionally biased region" description="Acidic residues" evidence="14">
    <location>
        <begin position="274"/>
        <end position="287"/>
    </location>
</feature>
<dbReference type="InterPro" id="IPR019786">
    <property type="entry name" value="Zinc_finger_PHD-type_CS"/>
</dbReference>
<keyword evidence="8 11" id="KW-0371">Homeobox</keyword>
<evidence type="ECO:0000256" key="2">
    <source>
        <dbReference type="ARBA" id="ARBA00007427"/>
    </source>
</evidence>
<dbReference type="GO" id="GO:0006355">
    <property type="term" value="P:regulation of DNA-templated transcription"/>
    <property type="evidence" value="ECO:0007669"/>
    <property type="project" value="UniProtKB-ARBA"/>
</dbReference>
<dbReference type="Pfam" id="PF00046">
    <property type="entry name" value="Homeodomain"/>
    <property type="match status" value="1"/>
</dbReference>
<dbReference type="GO" id="GO:0045814">
    <property type="term" value="P:negative regulation of gene expression, epigenetic"/>
    <property type="evidence" value="ECO:0007669"/>
    <property type="project" value="TreeGrafter"/>
</dbReference>
<dbReference type="PROSITE" id="PS50016">
    <property type="entry name" value="ZF_PHD_2"/>
    <property type="match status" value="1"/>
</dbReference>
<evidence type="ECO:0000259" key="16">
    <source>
        <dbReference type="PROSITE" id="PS50071"/>
    </source>
</evidence>
<dbReference type="GO" id="GO:0010557">
    <property type="term" value="P:positive regulation of macromolecule biosynthetic process"/>
    <property type="evidence" value="ECO:0007669"/>
    <property type="project" value="UniProtKB-ARBA"/>
</dbReference>
<keyword evidence="7 11" id="KW-0238">DNA-binding</keyword>